<reference evidence="5 6" key="1">
    <citation type="submission" date="2019-05" db="EMBL/GenBank/DDBJ databases">
        <title>Sporisorium graminicola CBS 10092 draft sequencing and annotation.</title>
        <authorList>
            <person name="Solano-Gonzalez S."/>
            <person name="Caddick M.X."/>
            <person name="Darby A."/>
        </authorList>
    </citation>
    <scope>NUCLEOTIDE SEQUENCE [LARGE SCALE GENOMIC DNA]</scope>
    <source>
        <strain evidence="5 6">CBS 10092</strain>
    </source>
</reference>
<evidence type="ECO:0000256" key="2">
    <source>
        <dbReference type="ARBA" id="ARBA00023242"/>
    </source>
</evidence>
<dbReference type="InterPro" id="IPR007219">
    <property type="entry name" value="XnlR_reg_dom"/>
</dbReference>
<evidence type="ECO:0000256" key="3">
    <source>
        <dbReference type="SAM" id="MobiDB-lite"/>
    </source>
</evidence>
<evidence type="ECO:0000256" key="1">
    <source>
        <dbReference type="ARBA" id="ARBA00004123"/>
    </source>
</evidence>
<comment type="subcellular location">
    <subcellularLocation>
        <location evidence="1">Nucleus</location>
    </subcellularLocation>
</comment>
<dbReference type="Pfam" id="PF04082">
    <property type="entry name" value="Fungal_trans"/>
    <property type="match status" value="1"/>
</dbReference>
<dbReference type="OrthoDB" id="2269373at2759"/>
<feature type="region of interest" description="Disordered" evidence="3">
    <location>
        <begin position="712"/>
        <end position="746"/>
    </location>
</feature>
<keyword evidence="6" id="KW-1185">Reference proteome</keyword>
<gene>
    <name evidence="5" type="ORF">EX895_003183</name>
</gene>
<dbReference type="RefSeq" id="XP_029740072.1">
    <property type="nucleotide sequence ID" value="XM_029883781.1"/>
</dbReference>
<protein>
    <recommendedName>
        <fullName evidence="4">Xylanolytic transcriptional activator regulatory domain-containing protein</fullName>
    </recommendedName>
</protein>
<sequence>MPCSMCRSRGIVCTPSYPDPHKPRKKRLPERELLDRVQRYEQLLGAAGIDKDLTVSDLEDVENTSSLRSFNQSMASSKRSRISSTDSKRGTWATHQSGVRTAEAPPTPPGTAAIDPDYGDIESIFESVPPLQPRSQHQESNPHSPDAFSRCRHAAHSPAFEGSVSSIPFIYKHLDLIFPDEGSKYFNLDDHCPGEPLQHPETSIMFRLLHVYEQNIHPLVKVVHVPTVREHFCDISADPSIASAHDNALLFAIYTIAISSLLPDECVRLFGSRTKEVVWEEFRRNAQTALCRARIWVSSHISASQAYLLYTLALTKNVDPRSYGVCSGSMGRVVQRLLSLHNKSSALRAMPAPIEVVNREMGIRLWWEVLACDLRACEKSGIATNPTLATATTVLPCNVADSDLGQLTLASLAAVPAACPDIPITDCLFLLLRCEFAQFQLHPPWSQQHPEYHLRSHLFRSSVEFRRLLGSSNARPNTASLAWRLAAVDVFDAYITRRYFDRPDAASSTLVQYARHHACAWVNRIRLLVHLSQRSSENDVEVIQICIVQVEATAKLLRDVRFVRFQWYTYQQLPFFSYFILLDLLRRHTTGKLVDEAWSAIAQTIVIWQPTHLTSSSGKHQSSLGNRLPNSGAASNDGTPNIHAGWEDKNRRNPVQVRGTMLATLMVAAWEKRAQALTAGSESEPGYVPEEPAIVAAMRDAATVFASDCEASRAPGHSDVDCNESSASHAGGSRNNRHQPDAQSSAGMAYPAAFTGFLDPDAQATATASEDMLDFNSLLQSSVDLDWSSWFSQGWTPTVTGLDASPTNFIPSL</sequence>
<dbReference type="GeneID" id="40726078"/>
<evidence type="ECO:0000313" key="6">
    <source>
        <dbReference type="Proteomes" id="UP000306050"/>
    </source>
</evidence>
<dbReference type="InterPro" id="IPR050613">
    <property type="entry name" value="Sec_Metabolite_Reg"/>
</dbReference>
<feature type="region of interest" description="Disordered" evidence="3">
    <location>
        <begin position="130"/>
        <end position="150"/>
    </location>
</feature>
<accession>A0A4U7KVB9</accession>
<feature type="compositionally biased region" description="Polar residues" evidence="3">
    <location>
        <begin position="133"/>
        <end position="143"/>
    </location>
</feature>
<comment type="caution">
    <text evidence="5">The sequence shown here is derived from an EMBL/GenBank/DDBJ whole genome shotgun (WGS) entry which is preliminary data.</text>
</comment>
<proteinExistence type="predicted"/>
<feature type="region of interest" description="Disordered" evidence="3">
    <location>
        <begin position="618"/>
        <end position="653"/>
    </location>
</feature>
<dbReference type="KEGG" id="sgra:EX895_003183"/>
<organism evidence="5 6">
    <name type="scientific">Sporisorium graminicola</name>
    <dbReference type="NCBI Taxonomy" id="280036"/>
    <lineage>
        <taxon>Eukaryota</taxon>
        <taxon>Fungi</taxon>
        <taxon>Dikarya</taxon>
        <taxon>Basidiomycota</taxon>
        <taxon>Ustilaginomycotina</taxon>
        <taxon>Ustilaginomycetes</taxon>
        <taxon>Ustilaginales</taxon>
        <taxon>Ustilaginaceae</taxon>
        <taxon>Sporisorium</taxon>
    </lineage>
</organism>
<feature type="compositionally biased region" description="Low complexity" evidence="3">
    <location>
        <begin position="73"/>
        <end position="85"/>
    </location>
</feature>
<dbReference type="PANTHER" id="PTHR31001">
    <property type="entry name" value="UNCHARACTERIZED TRANSCRIPTIONAL REGULATORY PROTEIN"/>
    <property type="match status" value="1"/>
</dbReference>
<name>A0A4U7KVB9_9BASI</name>
<feature type="domain" description="Xylanolytic transcriptional activator regulatory" evidence="4">
    <location>
        <begin position="209"/>
        <end position="401"/>
    </location>
</feature>
<dbReference type="PANTHER" id="PTHR31001:SF85">
    <property type="entry name" value="ZN(II)2CYS6 TRANSCRIPTION FACTOR (EUROFUNG)"/>
    <property type="match status" value="1"/>
</dbReference>
<dbReference type="AlphaFoldDB" id="A0A4U7KVB9"/>
<keyword evidence="2" id="KW-0539">Nucleus</keyword>
<feature type="compositionally biased region" description="Polar residues" evidence="3">
    <location>
        <begin position="618"/>
        <end position="639"/>
    </location>
</feature>
<dbReference type="GO" id="GO:0005634">
    <property type="term" value="C:nucleus"/>
    <property type="evidence" value="ECO:0007669"/>
    <property type="project" value="UniProtKB-SubCell"/>
</dbReference>
<evidence type="ECO:0000259" key="4">
    <source>
        <dbReference type="Pfam" id="PF04082"/>
    </source>
</evidence>
<dbReference type="Proteomes" id="UP000306050">
    <property type="component" value="Chromosome SGRAM_19"/>
</dbReference>
<evidence type="ECO:0000313" key="5">
    <source>
        <dbReference type="EMBL" id="TKY88087.1"/>
    </source>
</evidence>
<dbReference type="CDD" id="cd12148">
    <property type="entry name" value="fungal_TF_MHR"/>
    <property type="match status" value="1"/>
</dbReference>
<feature type="region of interest" description="Disordered" evidence="3">
    <location>
        <begin position="69"/>
        <end position="117"/>
    </location>
</feature>
<dbReference type="EMBL" id="SRRM01000011">
    <property type="protein sequence ID" value="TKY88087.1"/>
    <property type="molecule type" value="Genomic_DNA"/>
</dbReference>